<proteinExistence type="predicted"/>
<organism evidence="2">
    <name type="scientific">Thermogemmatispora argillosa</name>
    <dbReference type="NCBI Taxonomy" id="2045280"/>
    <lineage>
        <taxon>Bacteria</taxon>
        <taxon>Bacillati</taxon>
        <taxon>Chloroflexota</taxon>
        <taxon>Ktedonobacteria</taxon>
        <taxon>Thermogemmatisporales</taxon>
        <taxon>Thermogemmatisporaceae</taxon>
        <taxon>Thermogemmatispora</taxon>
    </lineage>
</organism>
<keyword evidence="1" id="KW-1133">Transmembrane helix</keyword>
<reference evidence="2" key="1">
    <citation type="submission" date="2018-12" db="EMBL/GenBank/DDBJ databases">
        <title>Novel natural products biosynthetic potential of the class Ktedonobacteria.</title>
        <authorList>
            <person name="Zheng Y."/>
            <person name="Saitou A."/>
            <person name="Wang C.M."/>
            <person name="Toyoda A."/>
            <person name="Minakuchi Y."/>
            <person name="Sekiguchi Y."/>
            <person name="Ueda K."/>
            <person name="Takano H."/>
            <person name="Sakai Y."/>
            <person name="Yokota A."/>
            <person name="Yabe S."/>
        </authorList>
    </citation>
    <scope>NUCLEOTIDE SEQUENCE</scope>
    <source>
        <strain evidence="2">A3-2</strain>
    </source>
</reference>
<keyword evidence="1" id="KW-0472">Membrane</keyword>
<dbReference type="AlphaFoldDB" id="A0A455T950"/>
<name>A0A455T950_9CHLR</name>
<sequence length="63" mass="6852">MSTAAVPVSSAVLPFFNTKPSRRLAKQLLAVAGWTPPLLLLRCGASLSGAVSLMLQPFLWWRK</sequence>
<accession>A0A455T950</accession>
<dbReference type="EMBL" id="AP019377">
    <property type="protein sequence ID" value="BBH95971.1"/>
    <property type="molecule type" value="Genomic_DNA"/>
</dbReference>
<gene>
    <name evidence="2" type="ORF">KTA_41700</name>
</gene>
<protein>
    <submittedName>
        <fullName evidence="2">Uncharacterized protein</fullName>
    </submittedName>
</protein>
<evidence type="ECO:0000313" key="2">
    <source>
        <dbReference type="EMBL" id="BBH95971.1"/>
    </source>
</evidence>
<evidence type="ECO:0000256" key="1">
    <source>
        <dbReference type="SAM" id="Phobius"/>
    </source>
</evidence>
<keyword evidence="1" id="KW-0812">Transmembrane</keyword>
<feature type="transmembrane region" description="Helical" evidence="1">
    <location>
        <begin position="39"/>
        <end position="61"/>
    </location>
</feature>